<evidence type="ECO:0000313" key="3">
    <source>
        <dbReference type="Proteomes" id="UP000523614"/>
    </source>
</evidence>
<reference evidence="2 3" key="1">
    <citation type="journal article" date="2020" name="Biotechnol. Biofuels">
        <title>New insights from the biogas microbiome by comprehensive genome-resolved metagenomics of nearly 1600 species originating from multiple anaerobic digesters.</title>
        <authorList>
            <person name="Campanaro S."/>
            <person name="Treu L."/>
            <person name="Rodriguez-R L.M."/>
            <person name="Kovalovszki A."/>
            <person name="Ziels R.M."/>
            <person name="Maus I."/>
            <person name="Zhu X."/>
            <person name="Kougias P.G."/>
            <person name="Basile A."/>
            <person name="Luo G."/>
            <person name="Schluter A."/>
            <person name="Konstantinidis K.T."/>
            <person name="Angelidaki I."/>
        </authorList>
    </citation>
    <scope>NUCLEOTIDE SEQUENCE [LARGE SCALE GENOMIC DNA]</scope>
    <source>
        <strain evidence="2">AS06rmzACSIP_235</strain>
    </source>
</reference>
<dbReference type="Proteomes" id="UP000523614">
    <property type="component" value="Unassembled WGS sequence"/>
</dbReference>
<feature type="domain" description="4Fe-4S Wbl-type" evidence="1">
    <location>
        <begin position="10"/>
        <end position="79"/>
    </location>
</feature>
<organism evidence="2 3">
    <name type="scientific">Corynebacterium marinum</name>
    <dbReference type="NCBI Taxonomy" id="349751"/>
    <lineage>
        <taxon>Bacteria</taxon>
        <taxon>Bacillati</taxon>
        <taxon>Actinomycetota</taxon>
        <taxon>Actinomycetes</taxon>
        <taxon>Mycobacteriales</taxon>
        <taxon>Corynebacteriaceae</taxon>
        <taxon>Corynebacterium</taxon>
    </lineage>
</organism>
<name>A0A847HF08_9CORY</name>
<dbReference type="EMBL" id="JAAYYP010000408">
    <property type="protein sequence ID" value="NLF91884.1"/>
    <property type="molecule type" value="Genomic_DNA"/>
</dbReference>
<dbReference type="AlphaFoldDB" id="A0A847HF08"/>
<dbReference type="Pfam" id="PF02467">
    <property type="entry name" value="Whib"/>
    <property type="match status" value="1"/>
</dbReference>
<comment type="caution">
    <text evidence="2">The sequence shown here is derived from an EMBL/GenBank/DDBJ whole genome shotgun (WGS) entry which is preliminary data.</text>
</comment>
<evidence type="ECO:0000313" key="2">
    <source>
        <dbReference type="EMBL" id="NLF91884.1"/>
    </source>
</evidence>
<gene>
    <name evidence="2" type="ORF">GX570_11160</name>
</gene>
<dbReference type="Pfam" id="PF13412">
    <property type="entry name" value="HTH_24"/>
    <property type="match status" value="1"/>
</dbReference>
<proteinExistence type="predicted"/>
<evidence type="ECO:0000259" key="1">
    <source>
        <dbReference type="PROSITE" id="PS51674"/>
    </source>
</evidence>
<sequence>MIEETTACVACTNVFLHPLIDDSTAPTTRGERREQQMLRAQAAKMCAECPMLAQCLTDAVVKFDVAGFVGGTTRRQRHEIRARLGVTVAPEDFDAFAGVNSGRQFDRHEIHRMRTANPDQPLSVIAAKVGCSVSTVKRHLRRMEAEGGIPRTIEKKSPTPAQIVAVADDVRRGTRRAVAA</sequence>
<accession>A0A847HF08</accession>
<dbReference type="InterPro" id="IPR034768">
    <property type="entry name" value="4FE4S_WBL"/>
</dbReference>
<dbReference type="PROSITE" id="PS51674">
    <property type="entry name" value="4FE4S_WBL"/>
    <property type="match status" value="1"/>
</dbReference>
<protein>
    <submittedName>
        <fullName evidence="2">Winged helix-turn-helix transcriptional regulator</fullName>
    </submittedName>
</protein>
<dbReference type="InterPro" id="IPR036388">
    <property type="entry name" value="WH-like_DNA-bd_sf"/>
</dbReference>
<dbReference type="Gene3D" id="1.10.10.10">
    <property type="entry name" value="Winged helix-like DNA-binding domain superfamily/Winged helix DNA-binding domain"/>
    <property type="match status" value="1"/>
</dbReference>